<accession>A0A5J4VF44</accession>
<evidence type="ECO:0000313" key="1">
    <source>
        <dbReference type="EMBL" id="KAA6381181.1"/>
    </source>
</evidence>
<sequence>MLNSEAMNAKLDPFSGAHSDSIPYATQIPKSLLFKDVKVKEDTFTLNNDNYTTILFDPLVNKGIVKFVVQSIKNLGAVGIADETVKYERRESPQARGGGKIVGYDQFGDIEHKYKLIEGNTKFDTEDRVTLELDMDSSPRTLTFFVNDEEQMNYVTNIPAAVRAFLFKKASAFKVLKFDALSAPTAKHGAGSRAWEYGTEWEK</sequence>
<dbReference type="InterPro" id="IPR043136">
    <property type="entry name" value="B30.2/SPRY_sf"/>
</dbReference>
<organism evidence="1 2">
    <name type="scientific">Streblomastix strix</name>
    <dbReference type="NCBI Taxonomy" id="222440"/>
    <lineage>
        <taxon>Eukaryota</taxon>
        <taxon>Metamonada</taxon>
        <taxon>Preaxostyla</taxon>
        <taxon>Oxymonadida</taxon>
        <taxon>Streblomastigidae</taxon>
        <taxon>Streblomastix</taxon>
    </lineage>
</organism>
<dbReference type="EMBL" id="SNRW01007477">
    <property type="protein sequence ID" value="KAA6381181.1"/>
    <property type="molecule type" value="Genomic_DNA"/>
</dbReference>
<evidence type="ECO:0000313" key="2">
    <source>
        <dbReference type="Proteomes" id="UP000324800"/>
    </source>
</evidence>
<protein>
    <submittedName>
        <fullName evidence="1">Uncharacterized protein</fullName>
    </submittedName>
</protein>
<proteinExistence type="predicted"/>
<dbReference type="Gene3D" id="2.60.120.920">
    <property type="match status" value="1"/>
</dbReference>
<name>A0A5J4VF44_9EUKA</name>
<comment type="caution">
    <text evidence="1">The sequence shown here is derived from an EMBL/GenBank/DDBJ whole genome shotgun (WGS) entry which is preliminary data.</text>
</comment>
<dbReference type="Proteomes" id="UP000324800">
    <property type="component" value="Unassembled WGS sequence"/>
</dbReference>
<gene>
    <name evidence="1" type="ORF">EZS28_023290</name>
</gene>
<reference evidence="1 2" key="1">
    <citation type="submission" date="2019-03" db="EMBL/GenBank/DDBJ databases">
        <title>Single cell metagenomics reveals metabolic interactions within the superorganism composed of flagellate Streblomastix strix and complex community of Bacteroidetes bacteria on its surface.</title>
        <authorList>
            <person name="Treitli S.C."/>
            <person name="Kolisko M."/>
            <person name="Husnik F."/>
            <person name="Keeling P."/>
            <person name="Hampl V."/>
        </authorList>
    </citation>
    <scope>NUCLEOTIDE SEQUENCE [LARGE SCALE GENOMIC DNA]</scope>
    <source>
        <strain evidence="1">ST1C</strain>
    </source>
</reference>
<dbReference type="OrthoDB" id="2306477at2759"/>
<dbReference type="AlphaFoldDB" id="A0A5J4VF44"/>